<comment type="caution">
    <text evidence="8">The sequence shown here is derived from an EMBL/GenBank/DDBJ whole genome shotgun (WGS) entry which is preliminary data.</text>
</comment>
<keyword evidence="9" id="KW-1185">Reference proteome</keyword>
<protein>
    <submittedName>
        <fullName evidence="8">Branched-chain amino acid ABC transporter permease</fullName>
    </submittedName>
</protein>
<feature type="transmembrane region" description="Helical" evidence="6">
    <location>
        <begin position="236"/>
        <end position="257"/>
    </location>
</feature>
<name>A0A6L5YEG2_9BACT</name>
<keyword evidence="4 6" id="KW-1133">Transmembrane helix</keyword>
<evidence type="ECO:0000256" key="6">
    <source>
        <dbReference type="SAM" id="Phobius"/>
    </source>
</evidence>
<feature type="transmembrane region" description="Helical" evidence="6">
    <location>
        <begin position="195"/>
        <end position="216"/>
    </location>
</feature>
<feature type="transmembrane region" description="Helical" evidence="6">
    <location>
        <begin position="80"/>
        <end position="100"/>
    </location>
</feature>
<feature type="transmembrane region" description="Helical" evidence="6">
    <location>
        <begin position="145"/>
        <end position="166"/>
    </location>
</feature>
<reference evidence="8 9" key="1">
    <citation type="submission" date="2019-08" db="EMBL/GenBank/DDBJ databases">
        <title>In-depth cultivation of the pig gut microbiome towards novel bacterial diversity and tailored functional studies.</title>
        <authorList>
            <person name="Wylensek D."/>
            <person name="Hitch T.C.A."/>
            <person name="Clavel T."/>
        </authorList>
    </citation>
    <scope>NUCLEOTIDE SEQUENCE [LARGE SCALE GENOMIC DNA]</scope>
    <source>
        <strain evidence="8 9">SM-530-WT-4B</strain>
    </source>
</reference>
<comment type="subcellular location">
    <subcellularLocation>
        <location evidence="1">Cell membrane</location>
        <topology evidence="1">Multi-pass membrane protein</topology>
    </subcellularLocation>
</comment>
<dbReference type="EMBL" id="VUNH01000008">
    <property type="protein sequence ID" value="MST56057.1"/>
    <property type="molecule type" value="Genomic_DNA"/>
</dbReference>
<evidence type="ECO:0000256" key="5">
    <source>
        <dbReference type="ARBA" id="ARBA00023136"/>
    </source>
</evidence>
<evidence type="ECO:0000256" key="4">
    <source>
        <dbReference type="ARBA" id="ARBA00022989"/>
    </source>
</evidence>
<dbReference type="Proteomes" id="UP000473699">
    <property type="component" value="Unassembled WGS sequence"/>
</dbReference>
<dbReference type="PANTHER" id="PTHR30482">
    <property type="entry name" value="HIGH-AFFINITY BRANCHED-CHAIN AMINO ACID TRANSPORT SYSTEM PERMEASE"/>
    <property type="match status" value="1"/>
</dbReference>
<dbReference type="PANTHER" id="PTHR30482:SF10">
    <property type="entry name" value="HIGH-AFFINITY BRANCHED-CHAIN AMINO ACID TRANSPORT PROTEIN BRAE"/>
    <property type="match status" value="1"/>
</dbReference>
<proteinExistence type="predicted"/>
<feature type="chain" id="PRO_5027086687" evidence="7">
    <location>
        <begin position="20"/>
        <end position="309"/>
    </location>
</feature>
<feature type="signal peptide" evidence="7">
    <location>
        <begin position="1"/>
        <end position="19"/>
    </location>
</feature>
<sequence length="309" mass="33538">MKKSLLGALFLAALGAALAYVPMDYYTEGILMLLCINMIAAMGVSLLTGFTGIFTLGHAAYMAMGAYTAAILIMNYDVPWLPSVLAGGVLAAALAWVVGVPTMKLTGDYYAIASLGLCEAIRLVIENWQSVTRGARGIPGIDPYTTRAVAVWFFVILALFMFNLIYSRWGRYFRACRDDVTAASLLGFNTPSIRLVSLLISAFYCGIAGALLGGYLSFIQPAMFDMMKSTELTSLVVFGGLGSMSGTLLATGIITLITELFRPISQYRMLIYGAVLVMVMVLRPDGLLGSREIWEFRRRRAGAGKEESR</sequence>
<evidence type="ECO:0000256" key="1">
    <source>
        <dbReference type="ARBA" id="ARBA00004651"/>
    </source>
</evidence>
<dbReference type="AlphaFoldDB" id="A0A6L5YEG2"/>
<keyword evidence="2" id="KW-1003">Cell membrane</keyword>
<feature type="transmembrane region" description="Helical" evidence="6">
    <location>
        <begin position="269"/>
        <end position="288"/>
    </location>
</feature>
<dbReference type="GO" id="GO:0005886">
    <property type="term" value="C:plasma membrane"/>
    <property type="evidence" value="ECO:0007669"/>
    <property type="project" value="UniProtKB-SubCell"/>
</dbReference>
<evidence type="ECO:0000256" key="7">
    <source>
        <dbReference type="SAM" id="SignalP"/>
    </source>
</evidence>
<evidence type="ECO:0000313" key="9">
    <source>
        <dbReference type="Proteomes" id="UP000473699"/>
    </source>
</evidence>
<keyword evidence="7" id="KW-0732">Signal</keyword>
<evidence type="ECO:0000313" key="8">
    <source>
        <dbReference type="EMBL" id="MST56057.1"/>
    </source>
</evidence>
<dbReference type="GO" id="GO:0015658">
    <property type="term" value="F:branched-chain amino acid transmembrane transporter activity"/>
    <property type="evidence" value="ECO:0007669"/>
    <property type="project" value="InterPro"/>
</dbReference>
<keyword evidence="5 6" id="KW-0472">Membrane</keyword>
<organism evidence="8 9">
    <name type="scientific">Pyramidobacter porci</name>
    <dbReference type="NCBI Taxonomy" id="2605789"/>
    <lineage>
        <taxon>Bacteria</taxon>
        <taxon>Thermotogati</taxon>
        <taxon>Synergistota</taxon>
        <taxon>Synergistia</taxon>
        <taxon>Synergistales</taxon>
        <taxon>Dethiosulfovibrionaceae</taxon>
        <taxon>Pyramidobacter</taxon>
    </lineage>
</organism>
<accession>A0A6L5YEG2</accession>
<dbReference type="InterPro" id="IPR043428">
    <property type="entry name" value="LivM-like"/>
</dbReference>
<evidence type="ECO:0000256" key="3">
    <source>
        <dbReference type="ARBA" id="ARBA00022692"/>
    </source>
</evidence>
<dbReference type="InterPro" id="IPR001851">
    <property type="entry name" value="ABC_transp_permease"/>
</dbReference>
<gene>
    <name evidence="8" type="ORF">FYJ74_08440</name>
</gene>
<keyword evidence="3 6" id="KW-0812">Transmembrane</keyword>
<evidence type="ECO:0000256" key="2">
    <source>
        <dbReference type="ARBA" id="ARBA00022475"/>
    </source>
</evidence>
<dbReference type="CDD" id="cd06581">
    <property type="entry name" value="TM_PBP1_LivM_like"/>
    <property type="match status" value="1"/>
</dbReference>
<dbReference type="Pfam" id="PF02653">
    <property type="entry name" value="BPD_transp_2"/>
    <property type="match status" value="1"/>
</dbReference>